<evidence type="ECO:0000313" key="3">
    <source>
        <dbReference type="EMBL" id="MCS0499822.1"/>
    </source>
</evidence>
<evidence type="ECO:0000256" key="2">
    <source>
        <dbReference type="SAM" id="MobiDB-lite"/>
    </source>
</evidence>
<gene>
    <name evidence="3" type="ORF">NUH29_09705</name>
</gene>
<dbReference type="Gene3D" id="3.40.190.10">
    <property type="entry name" value="Periplasmic binding protein-like II"/>
    <property type="match status" value="2"/>
</dbReference>
<dbReference type="Proteomes" id="UP001205337">
    <property type="component" value="Unassembled WGS sequence"/>
</dbReference>
<feature type="compositionally biased region" description="Gly residues" evidence="2">
    <location>
        <begin position="12"/>
        <end position="21"/>
    </location>
</feature>
<dbReference type="RefSeq" id="WP_258798901.1">
    <property type="nucleotide sequence ID" value="NZ_JANTHX010000007.1"/>
</dbReference>
<dbReference type="PANTHER" id="PTHR30006">
    <property type="entry name" value="THIAMINE-BINDING PERIPLASMIC PROTEIN-RELATED"/>
    <property type="match status" value="1"/>
</dbReference>
<protein>
    <submittedName>
        <fullName evidence="3">Extracellular solute-binding protein</fullName>
    </submittedName>
</protein>
<dbReference type="EMBL" id="JANTHX010000007">
    <property type="protein sequence ID" value="MCS0499822.1"/>
    <property type="molecule type" value="Genomic_DNA"/>
</dbReference>
<organism evidence="3 4">
    <name type="scientific">Protaetiibacter mangrovi</name>
    <dbReference type="NCBI Taxonomy" id="2970926"/>
    <lineage>
        <taxon>Bacteria</taxon>
        <taxon>Bacillati</taxon>
        <taxon>Actinomycetota</taxon>
        <taxon>Actinomycetes</taxon>
        <taxon>Micrococcales</taxon>
        <taxon>Microbacteriaceae</taxon>
        <taxon>Protaetiibacter</taxon>
    </lineage>
</organism>
<dbReference type="SUPFAM" id="SSF53850">
    <property type="entry name" value="Periplasmic binding protein-like II"/>
    <property type="match status" value="1"/>
</dbReference>
<keyword evidence="1" id="KW-0732">Signal</keyword>
<dbReference type="PANTHER" id="PTHR30006:SF24">
    <property type="entry name" value="SLL0237 PROTEIN"/>
    <property type="match status" value="1"/>
</dbReference>
<comment type="caution">
    <text evidence="3">The sequence shown here is derived from an EMBL/GenBank/DDBJ whole genome shotgun (WGS) entry which is preliminary data.</text>
</comment>
<dbReference type="Pfam" id="PF01547">
    <property type="entry name" value="SBP_bac_1"/>
    <property type="match status" value="1"/>
</dbReference>
<reference evidence="3 4" key="1">
    <citation type="submission" date="2022-08" db="EMBL/GenBank/DDBJ databases">
        <authorList>
            <person name="Li F."/>
        </authorList>
    </citation>
    <scope>NUCLEOTIDE SEQUENCE [LARGE SCALE GENOMIC DNA]</scope>
    <source>
        <strain evidence="3 4">10F1B-8-1</strain>
    </source>
</reference>
<sequence>MAAALAGCSTTGDGGDGGGSSGGSALSTYDKFAAMSGQERHDALVAAAQEEGVVVFYSTAPGWQPVLDAFSDAYDIDVEVFNGRSETILQRVVQEYQAGLNAVDVFEDENAALLSKEDGITAPYVNDELTSQIPTFSTDNDMVPFRLSVPVVAWNTDLVSDDEVPDTIEGLADPQWKGKLTMDAGAWTWYMAIHDYLADKGWDDDRIQEFFETLVSYSSPQASSIAMTELLSAGEYAAGTSVLTQVIDRTAAKGAPIAWRTADGDYVKPLVVQPEGGVLMANAPHPAAALLLVDFILSDGAQVLHDNKTFINTAIPIEGGPLTGVAEDDFIYLDTNALMDEATRSKWSDAYDALIRGQ</sequence>
<dbReference type="InterPro" id="IPR006059">
    <property type="entry name" value="SBP"/>
</dbReference>
<proteinExistence type="predicted"/>
<evidence type="ECO:0000313" key="4">
    <source>
        <dbReference type="Proteomes" id="UP001205337"/>
    </source>
</evidence>
<name>A0ABT1ZGK7_9MICO</name>
<feature type="region of interest" description="Disordered" evidence="2">
    <location>
        <begin position="1"/>
        <end position="21"/>
    </location>
</feature>
<keyword evidence="4" id="KW-1185">Reference proteome</keyword>
<evidence type="ECO:0000256" key="1">
    <source>
        <dbReference type="ARBA" id="ARBA00022729"/>
    </source>
</evidence>
<accession>A0ABT1ZGK7</accession>